<accession>A0A517NG65</accession>
<evidence type="ECO:0000313" key="2">
    <source>
        <dbReference type="EMBL" id="QDT06122.1"/>
    </source>
</evidence>
<feature type="transmembrane region" description="Helical" evidence="1">
    <location>
        <begin position="29"/>
        <end position="51"/>
    </location>
</feature>
<sequence>MVPLVLVYCSIFAFEYFWMANDPSRIYRHLWILGLFPVLTPVVQVWVAIVWGHPCAHNGWTALSANKIALSRAAYFEANKGE</sequence>
<keyword evidence="1" id="KW-0812">Transmembrane</keyword>
<evidence type="ECO:0000256" key="1">
    <source>
        <dbReference type="SAM" id="Phobius"/>
    </source>
</evidence>
<name>A0A517NG65_9BACT</name>
<proteinExistence type="predicted"/>
<keyword evidence="1" id="KW-1133">Transmembrane helix</keyword>
<evidence type="ECO:0000313" key="3">
    <source>
        <dbReference type="Proteomes" id="UP000318538"/>
    </source>
</evidence>
<dbReference type="AlphaFoldDB" id="A0A517NG65"/>
<dbReference type="KEGG" id="rlc:K227x_45290"/>
<reference evidence="2 3" key="1">
    <citation type="submission" date="2019-02" db="EMBL/GenBank/DDBJ databases">
        <title>Deep-cultivation of Planctomycetes and their phenomic and genomic characterization uncovers novel biology.</title>
        <authorList>
            <person name="Wiegand S."/>
            <person name="Jogler M."/>
            <person name="Boedeker C."/>
            <person name="Pinto D."/>
            <person name="Vollmers J."/>
            <person name="Rivas-Marin E."/>
            <person name="Kohn T."/>
            <person name="Peeters S.H."/>
            <person name="Heuer A."/>
            <person name="Rast P."/>
            <person name="Oberbeckmann S."/>
            <person name="Bunk B."/>
            <person name="Jeske O."/>
            <person name="Meyerdierks A."/>
            <person name="Storesund J.E."/>
            <person name="Kallscheuer N."/>
            <person name="Luecker S."/>
            <person name="Lage O.M."/>
            <person name="Pohl T."/>
            <person name="Merkel B.J."/>
            <person name="Hornburger P."/>
            <person name="Mueller R.-W."/>
            <person name="Bruemmer F."/>
            <person name="Labrenz M."/>
            <person name="Spormann A.M."/>
            <person name="Op den Camp H."/>
            <person name="Overmann J."/>
            <person name="Amann R."/>
            <person name="Jetten M.S.M."/>
            <person name="Mascher T."/>
            <person name="Medema M.H."/>
            <person name="Devos D.P."/>
            <person name="Kaster A.-K."/>
            <person name="Ovreas L."/>
            <person name="Rohde M."/>
            <person name="Galperin M.Y."/>
            <person name="Jogler C."/>
        </authorList>
    </citation>
    <scope>NUCLEOTIDE SEQUENCE [LARGE SCALE GENOMIC DNA]</scope>
    <source>
        <strain evidence="2 3">K22_7</strain>
    </source>
</reference>
<keyword evidence="3" id="KW-1185">Reference proteome</keyword>
<keyword evidence="1" id="KW-0472">Membrane</keyword>
<protein>
    <submittedName>
        <fullName evidence="2">Uncharacterized protein</fullName>
    </submittedName>
</protein>
<gene>
    <name evidence="2" type="ORF">K227x_45290</name>
</gene>
<dbReference type="EMBL" id="CP036525">
    <property type="protein sequence ID" value="QDT06122.1"/>
    <property type="molecule type" value="Genomic_DNA"/>
</dbReference>
<dbReference type="Proteomes" id="UP000318538">
    <property type="component" value="Chromosome"/>
</dbReference>
<organism evidence="2 3">
    <name type="scientific">Rubripirellula lacrimiformis</name>
    <dbReference type="NCBI Taxonomy" id="1930273"/>
    <lineage>
        <taxon>Bacteria</taxon>
        <taxon>Pseudomonadati</taxon>
        <taxon>Planctomycetota</taxon>
        <taxon>Planctomycetia</taxon>
        <taxon>Pirellulales</taxon>
        <taxon>Pirellulaceae</taxon>
        <taxon>Rubripirellula</taxon>
    </lineage>
</organism>